<dbReference type="PhylomeDB" id="B8M170"/>
<dbReference type="InParanoid" id="B8M170"/>
<evidence type="ECO:0000256" key="1">
    <source>
        <dbReference type="ARBA" id="ARBA00010609"/>
    </source>
</evidence>
<keyword evidence="5" id="KW-0732">Signal</keyword>
<reference evidence="9" key="1">
    <citation type="journal article" date="2015" name="Genome Announc.">
        <title>Genome sequence of the AIDS-associated pathogen Penicillium marneffei (ATCC18224) and its near taxonomic relative Talaromyces stipitatus (ATCC10500).</title>
        <authorList>
            <person name="Nierman W.C."/>
            <person name="Fedorova-Abrams N.D."/>
            <person name="Andrianopoulos A."/>
        </authorList>
    </citation>
    <scope>NUCLEOTIDE SEQUENCE [LARGE SCALE GENOMIC DNA]</scope>
    <source>
        <strain evidence="9">ATCC 10500 / CBS 375.48 / QM 6759 / NRRL 1006</strain>
    </source>
</reference>
<sequence length="360" mass="40180">MTISSPRLWYTLLANLPLAIAIRQPHYILRIASENITVACRTRLSAVVNGTVPGPAIYLKENQTTWVRVYNDLLHDNTTMFVAPYSDGTPQASQWLIKAQNFFDYELRPEIGAAGSSFYHFHVGFQAVTASGPLIVEEADGEVPYDYDEDRMISFSELFNNTDKAVEDALTAPLKRLQVNGNGFPALLGNETDAFGKLPDNAPPSSSNDTCHPEIIQVEPNKTYRFRAIGGVALSPLVFTLEDHRNLTIVAADSYYTQPASTDIIQMGGGQRYDFLLRTKTEDELKVLGKTDFWVQIESRYREENSTFYALLSYTSNQSASAAPSSPPGQHPVSIPYSLQDWMEYTLEPLNQMGFQALIK</sequence>
<dbReference type="InterPro" id="IPR011707">
    <property type="entry name" value="Cu-oxidase-like_N"/>
</dbReference>
<evidence type="ECO:0000313" key="8">
    <source>
        <dbReference type="EMBL" id="EED21012.1"/>
    </source>
</evidence>
<dbReference type="GO" id="GO:0005507">
    <property type="term" value="F:copper ion binding"/>
    <property type="evidence" value="ECO:0007669"/>
    <property type="project" value="InterPro"/>
</dbReference>
<name>B8M170_TALSN</name>
<dbReference type="OrthoDB" id="2121828at2759"/>
<keyword evidence="9" id="KW-1185">Reference proteome</keyword>
<dbReference type="GeneID" id="8107703"/>
<dbReference type="SUPFAM" id="SSF49503">
    <property type="entry name" value="Cupredoxins"/>
    <property type="match status" value="2"/>
</dbReference>
<dbReference type="EMBL" id="EQ962653">
    <property type="protein sequence ID" value="EED21012.1"/>
    <property type="molecule type" value="Genomic_DNA"/>
</dbReference>
<evidence type="ECO:0000256" key="2">
    <source>
        <dbReference type="ARBA" id="ARBA00022723"/>
    </source>
</evidence>
<feature type="chain" id="PRO_5002874595" evidence="5">
    <location>
        <begin position="22"/>
        <end position="360"/>
    </location>
</feature>
<evidence type="ECO:0000256" key="5">
    <source>
        <dbReference type="SAM" id="SignalP"/>
    </source>
</evidence>
<dbReference type="PANTHER" id="PTHR11709:SF394">
    <property type="entry name" value="FI03373P-RELATED"/>
    <property type="match status" value="1"/>
</dbReference>
<dbReference type="eggNOG" id="KOG1263">
    <property type="taxonomic scope" value="Eukaryota"/>
</dbReference>
<evidence type="ECO:0000313" key="9">
    <source>
        <dbReference type="Proteomes" id="UP000001745"/>
    </source>
</evidence>
<dbReference type="InterPro" id="IPR001117">
    <property type="entry name" value="Cu-oxidase_2nd"/>
</dbReference>
<dbReference type="VEuPathDB" id="FungiDB:TSTA_082450"/>
<keyword evidence="4" id="KW-0186">Copper</keyword>
<dbReference type="Proteomes" id="UP000001745">
    <property type="component" value="Unassembled WGS sequence"/>
</dbReference>
<gene>
    <name evidence="8" type="ORF">TSTA_082450</name>
</gene>
<dbReference type="RefSeq" id="XP_002477975.1">
    <property type="nucleotide sequence ID" value="XM_002477930.1"/>
</dbReference>
<dbReference type="Pfam" id="PF07732">
    <property type="entry name" value="Cu-oxidase_3"/>
    <property type="match status" value="1"/>
</dbReference>
<dbReference type="STRING" id="441959.B8M170"/>
<feature type="signal peptide" evidence="5">
    <location>
        <begin position="1"/>
        <end position="21"/>
    </location>
</feature>
<protein>
    <submittedName>
        <fullName evidence="8">Multicopper oxidase, putative</fullName>
    </submittedName>
</protein>
<dbReference type="Gene3D" id="2.60.40.420">
    <property type="entry name" value="Cupredoxins - blue copper proteins"/>
    <property type="match status" value="2"/>
</dbReference>
<accession>B8M170</accession>
<comment type="similarity">
    <text evidence="1">Belongs to the multicopper oxidase family.</text>
</comment>
<dbReference type="InterPro" id="IPR045087">
    <property type="entry name" value="Cu-oxidase_fam"/>
</dbReference>
<evidence type="ECO:0000259" key="6">
    <source>
        <dbReference type="Pfam" id="PF00394"/>
    </source>
</evidence>
<evidence type="ECO:0000259" key="7">
    <source>
        <dbReference type="Pfam" id="PF07732"/>
    </source>
</evidence>
<dbReference type="Pfam" id="PF00394">
    <property type="entry name" value="Cu-oxidase"/>
    <property type="match status" value="1"/>
</dbReference>
<dbReference type="GO" id="GO:0016491">
    <property type="term" value="F:oxidoreductase activity"/>
    <property type="evidence" value="ECO:0007669"/>
    <property type="project" value="UniProtKB-KW"/>
</dbReference>
<feature type="domain" description="Plastocyanin-like" evidence="6">
    <location>
        <begin position="150"/>
        <end position="314"/>
    </location>
</feature>
<proteinExistence type="inferred from homology"/>
<keyword evidence="2" id="KW-0479">Metal-binding</keyword>
<dbReference type="AlphaFoldDB" id="B8M170"/>
<evidence type="ECO:0000256" key="3">
    <source>
        <dbReference type="ARBA" id="ARBA00023002"/>
    </source>
</evidence>
<keyword evidence="3" id="KW-0560">Oxidoreductase</keyword>
<evidence type="ECO:0000256" key="4">
    <source>
        <dbReference type="ARBA" id="ARBA00023008"/>
    </source>
</evidence>
<dbReference type="HOGENOM" id="CLU_842012_0_0_1"/>
<dbReference type="OMA" id="IQWESKE"/>
<dbReference type="InterPro" id="IPR008972">
    <property type="entry name" value="Cupredoxin"/>
</dbReference>
<feature type="domain" description="Plastocyanin-like" evidence="7">
    <location>
        <begin position="32"/>
        <end position="139"/>
    </location>
</feature>
<organism evidence="8 9">
    <name type="scientific">Talaromyces stipitatus (strain ATCC 10500 / CBS 375.48 / QM 6759 / NRRL 1006)</name>
    <name type="common">Penicillium stipitatum</name>
    <dbReference type="NCBI Taxonomy" id="441959"/>
    <lineage>
        <taxon>Eukaryota</taxon>
        <taxon>Fungi</taxon>
        <taxon>Dikarya</taxon>
        <taxon>Ascomycota</taxon>
        <taxon>Pezizomycotina</taxon>
        <taxon>Eurotiomycetes</taxon>
        <taxon>Eurotiomycetidae</taxon>
        <taxon>Eurotiales</taxon>
        <taxon>Trichocomaceae</taxon>
        <taxon>Talaromyces</taxon>
        <taxon>Talaromyces sect. Talaromyces</taxon>
    </lineage>
</organism>
<dbReference type="PANTHER" id="PTHR11709">
    <property type="entry name" value="MULTI-COPPER OXIDASE"/>
    <property type="match status" value="1"/>
</dbReference>